<evidence type="ECO:0000313" key="1">
    <source>
        <dbReference type="EMBL" id="MBB5019386.1"/>
    </source>
</evidence>
<gene>
    <name evidence="1" type="ORF">HNQ59_002687</name>
</gene>
<reference evidence="1 2" key="1">
    <citation type="submission" date="2020-08" db="EMBL/GenBank/DDBJ databases">
        <title>Genomic Encyclopedia of Type Strains, Phase IV (KMG-IV): sequencing the most valuable type-strain genomes for metagenomic binning, comparative biology and taxonomic classification.</title>
        <authorList>
            <person name="Goeker M."/>
        </authorList>
    </citation>
    <scope>NUCLEOTIDE SEQUENCE [LARGE SCALE GENOMIC DNA]</scope>
    <source>
        <strain evidence="1 2">DSM 27165</strain>
    </source>
</reference>
<protein>
    <submittedName>
        <fullName evidence="1">Uncharacterized protein</fullName>
    </submittedName>
</protein>
<name>A0A840MSK1_9PROT</name>
<accession>A0A840MSK1</accession>
<dbReference type="Proteomes" id="UP000575898">
    <property type="component" value="Unassembled WGS sequence"/>
</dbReference>
<organism evidence="1 2">
    <name type="scientific">Chitinivorax tropicus</name>
    <dbReference type="NCBI Taxonomy" id="714531"/>
    <lineage>
        <taxon>Bacteria</taxon>
        <taxon>Pseudomonadati</taxon>
        <taxon>Pseudomonadota</taxon>
        <taxon>Betaproteobacteria</taxon>
        <taxon>Chitinivorax</taxon>
    </lineage>
</organism>
<keyword evidence="2" id="KW-1185">Reference proteome</keyword>
<evidence type="ECO:0000313" key="2">
    <source>
        <dbReference type="Proteomes" id="UP000575898"/>
    </source>
</evidence>
<proteinExistence type="predicted"/>
<dbReference type="RefSeq" id="WP_184040163.1">
    <property type="nucleotide sequence ID" value="NZ_JACHHY010000016.1"/>
</dbReference>
<dbReference type="EMBL" id="JACHHY010000016">
    <property type="protein sequence ID" value="MBB5019386.1"/>
    <property type="molecule type" value="Genomic_DNA"/>
</dbReference>
<dbReference type="AlphaFoldDB" id="A0A840MSK1"/>
<sequence length="189" mass="21560">MSSMRKTDRINRFLPLPLGDGDRVSKFSKKCTHCGHIVTAEHMHGIATSVKAQIALAAEAECPACRRQFPVACLITEDKRVLRVMLPMWLFRFYLQLIAKPAPPMPIEDEIEQSPVQDSLSLEALEDKAVDALLGTYQGKPIYAWVKNDSQYYDFERVFAGTPHERIDSNELLVETCLIYRRRQGLHNI</sequence>
<comment type="caution">
    <text evidence="1">The sequence shown here is derived from an EMBL/GenBank/DDBJ whole genome shotgun (WGS) entry which is preliminary data.</text>
</comment>